<feature type="domain" description="Copper amine oxidase N3-terminal" evidence="18">
    <location>
        <begin position="134"/>
        <end position="225"/>
    </location>
</feature>
<dbReference type="Gene3D" id="3.10.450.40">
    <property type="match status" value="2"/>
</dbReference>
<comment type="similarity">
    <text evidence="4 14">Belongs to the copper/topaquinone oxidase family.</text>
</comment>
<organism evidence="19 20">
    <name type="scientific">Papiliotrema laurentii</name>
    <name type="common">Cryptococcus laurentii</name>
    <dbReference type="NCBI Taxonomy" id="5418"/>
    <lineage>
        <taxon>Eukaryota</taxon>
        <taxon>Fungi</taxon>
        <taxon>Dikarya</taxon>
        <taxon>Basidiomycota</taxon>
        <taxon>Agaricomycotina</taxon>
        <taxon>Tremellomycetes</taxon>
        <taxon>Tremellales</taxon>
        <taxon>Rhynchogastremaceae</taxon>
        <taxon>Papiliotrema</taxon>
    </lineage>
</organism>
<evidence type="ECO:0000256" key="3">
    <source>
        <dbReference type="ARBA" id="ARBA00001947"/>
    </source>
</evidence>
<protein>
    <recommendedName>
        <fullName evidence="14">Amine oxidase</fullName>
        <ecNumber evidence="14">1.4.3.-</ecNumber>
    </recommendedName>
</protein>
<dbReference type="SUPFAM" id="SSF54416">
    <property type="entry name" value="Amine oxidase N-terminal region"/>
    <property type="match status" value="2"/>
</dbReference>
<keyword evidence="7 12" id="KW-0801">TPQ</keyword>
<evidence type="ECO:0000256" key="6">
    <source>
        <dbReference type="ARBA" id="ARBA00022723"/>
    </source>
</evidence>
<comment type="cofactor">
    <cofactor evidence="2">
        <name>Mn(2+)</name>
        <dbReference type="ChEBI" id="CHEBI:29035"/>
    </cofactor>
</comment>
<evidence type="ECO:0000256" key="12">
    <source>
        <dbReference type="PIRSR" id="PIRSR600269-50"/>
    </source>
</evidence>
<evidence type="ECO:0000256" key="14">
    <source>
        <dbReference type="RuleBase" id="RU000672"/>
    </source>
</evidence>
<dbReference type="Gene3D" id="2.70.98.20">
    <property type="entry name" value="Copper amine oxidase, catalytic domain"/>
    <property type="match status" value="1"/>
</dbReference>
<dbReference type="GO" id="GO:0008131">
    <property type="term" value="F:primary methylamine oxidase activity"/>
    <property type="evidence" value="ECO:0007669"/>
    <property type="project" value="InterPro"/>
</dbReference>
<proteinExistence type="inferred from homology"/>
<comment type="caution">
    <text evidence="19">The sequence shown here is derived from an EMBL/GenBank/DDBJ whole genome shotgun (WGS) entry which is preliminary data.</text>
</comment>
<keyword evidence="11" id="KW-0464">Manganese</keyword>
<keyword evidence="10" id="KW-1015">Disulfide bond</keyword>
<dbReference type="InterPro" id="IPR015798">
    <property type="entry name" value="Cu_amine_oxidase_C"/>
</dbReference>
<evidence type="ECO:0000313" key="20">
    <source>
        <dbReference type="Proteomes" id="UP001182556"/>
    </source>
</evidence>
<dbReference type="Pfam" id="PF02727">
    <property type="entry name" value="Cu_amine_oxidN2"/>
    <property type="match status" value="1"/>
</dbReference>
<feature type="region of interest" description="Disordered" evidence="15">
    <location>
        <begin position="223"/>
        <end position="248"/>
    </location>
</feature>
<keyword evidence="6 14" id="KW-0479">Metal-binding</keyword>
<dbReference type="Pfam" id="PF02728">
    <property type="entry name" value="Cu_amine_oxidN3"/>
    <property type="match status" value="1"/>
</dbReference>
<comment type="cofactor">
    <cofactor evidence="14">
        <name>Cu cation</name>
        <dbReference type="ChEBI" id="CHEBI:23378"/>
    </cofactor>
    <text evidence="14">Contains 1 topaquinone per subunit.</text>
</comment>
<evidence type="ECO:0000256" key="7">
    <source>
        <dbReference type="ARBA" id="ARBA00022772"/>
    </source>
</evidence>
<comment type="subunit">
    <text evidence="5">Homodimer.</text>
</comment>
<dbReference type="PROSITE" id="PS01164">
    <property type="entry name" value="COPPER_AMINE_OXID_1"/>
    <property type="match status" value="1"/>
</dbReference>
<dbReference type="PANTHER" id="PTHR10638">
    <property type="entry name" value="COPPER AMINE OXIDASE"/>
    <property type="match status" value="1"/>
</dbReference>
<evidence type="ECO:0000256" key="10">
    <source>
        <dbReference type="ARBA" id="ARBA00023157"/>
    </source>
</evidence>
<dbReference type="FunFam" id="2.70.98.20:FF:000001">
    <property type="entry name" value="Amine oxidase"/>
    <property type="match status" value="1"/>
</dbReference>
<evidence type="ECO:0000256" key="1">
    <source>
        <dbReference type="ARBA" id="ARBA00001935"/>
    </source>
</evidence>
<dbReference type="GO" id="GO:0048038">
    <property type="term" value="F:quinone binding"/>
    <property type="evidence" value="ECO:0007669"/>
    <property type="project" value="InterPro"/>
</dbReference>
<feature type="compositionally biased region" description="Low complexity" evidence="15">
    <location>
        <begin position="711"/>
        <end position="722"/>
    </location>
</feature>
<dbReference type="InterPro" id="IPR015802">
    <property type="entry name" value="Cu_amine_oxidase_N3"/>
</dbReference>
<keyword evidence="8 14" id="KW-0560">Oxidoreductase</keyword>
<evidence type="ECO:0000256" key="15">
    <source>
        <dbReference type="SAM" id="MobiDB-lite"/>
    </source>
</evidence>
<comment type="cofactor">
    <cofactor evidence="3">
        <name>Zn(2+)</name>
        <dbReference type="ChEBI" id="CHEBI:29105"/>
    </cofactor>
</comment>
<evidence type="ECO:0000259" key="17">
    <source>
        <dbReference type="Pfam" id="PF02727"/>
    </source>
</evidence>
<dbReference type="InterPro" id="IPR016182">
    <property type="entry name" value="Cu_amine_oxidase_N-reg"/>
</dbReference>
<dbReference type="InterPro" id="IPR000269">
    <property type="entry name" value="Cu_amine_oxidase"/>
</dbReference>
<feature type="domain" description="Copper amine oxidase catalytic" evidence="16">
    <location>
        <begin position="282"/>
        <end position="693"/>
    </location>
</feature>
<dbReference type="InterPro" id="IPR036460">
    <property type="entry name" value="Cu_amine_oxidase_C_sf"/>
</dbReference>
<keyword evidence="20" id="KW-1185">Reference proteome</keyword>
<dbReference type="InterPro" id="IPR015800">
    <property type="entry name" value="Cu_amine_oxidase_N2"/>
</dbReference>
<dbReference type="InterPro" id="IPR049948">
    <property type="entry name" value="Cu_Am_ox_TPQ-bd"/>
</dbReference>
<sequence>MTIPASSTSTQGHPLDPLSRTEILQTVAAVRAHVAKGGYAGRKVENVLFNSIDLRPPNKYAVLKWANLFPESELEGVSGEHGELKREAEVHLICPKTCQSFEAIVSLPPNWKATDAPGDAVVTKWVVLDELVHPSLQPEELLWAEEVCKKDPKVKAACEAVGIDQSTIAIDGWCIAVDERFPGRRLQQCFVFARLRPDDNLYAHPCEFIPVMDSHSGEILTIDYPHKNAGPSEPQPPSSATAHAETAPRERFAPPLAPHNYLPEQIAIDEPDFKVRDTLKPLHVIQPEGVSYKMNGRVLTWQNWSIHVGFSFRDGLVLSNITYDDGVKGTRPIFYRLAVAEMVVPYAKTTFPHHRKQAFDTGEYGIGALANSLALGCDCLGSITYLDADFVTRAGGIEHIKSAICIHEEDAGILHKHTDFRNQKAHVARNRKLVISSICTVANYEYGFYFNFALDGSVELEVKATGIVNAYPLAPDEPVDHAHEVVVAPQIAAQHHQHLFSLRIDPMIDGVKNRVVQVDSVPDDEEVGSATNFYGNGFKTVKTPFPTSKQAVADYDASKARCWVIENPNKKHYATGGNIGYKIACKDMPPLLAKKGSLAWNRAPFARHNMFVTKYREDELYPSDVHINQNPGGEDFGLAKWVARDDKVENEDIVVWPSFGVTHISRPEDWPIMPVEILRVHIKPSGFFDRNPGLDVPSTADKKSRNADEALVGGVNGLQLNGTSERANGSCESLDPANGR</sequence>
<keyword evidence="9 14" id="KW-0186">Copper</keyword>
<feature type="domain" description="Copper amine oxidase N2-terminal" evidence="17">
    <location>
        <begin position="13"/>
        <end position="66"/>
    </location>
</feature>
<gene>
    <name evidence="19" type="ORF">DB88DRAFT_464241</name>
</gene>
<dbReference type="Pfam" id="PF01179">
    <property type="entry name" value="Cu_amine_oxid"/>
    <property type="match status" value="1"/>
</dbReference>
<feature type="modified residue" description="2',4',5'-topaquinone" evidence="13">
    <location>
        <position position="444"/>
    </location>
</feature>
<dbReference type="SUPFAM" id="SSF49998">
    <property type="entry name" value="Amine oxidase catalytic domain"/>
    <property type="match status" value="1"/>
</dbReference>
<evidence type="ECO:0000256" key="9">
    <source>
        <dbReference type="ARBA" id="ARBA00023008"/>
    </source>
</evidence>
<name>A0AAD9CWH1_PAPLA</name>
<comment type="PTM">
    <text evidence="13 14">Topaquinone (TPQ) is generated by copper-dependent autoxidation of a specific tyrosyl residue.</text>
</comment>
<feature type="active site" description="Schiff-base intermediate with substrate; via topaquinone" evidence="12">
    <location>
        <position position="444"/>
    </location>
</feature>
<evidence type="ECO:0000256" key="13">
    <source>
        <dbReference type="PIRSR" id="PIRSR600269-51"/>
    </source>
</evidence>
<dbReference type="GO" id="GO:0005507">
    <property type="term" value="F:copper ion binding"/>
    <property type="evidence" value="ECO:0007669"/>
    <property type="project" value="InterPro"/>
</dbReference>
<evidence type="ECO:0000256" key="2">
    <source>
        <dbReference type="ARBA" id="ARBA00001936"/>
    </source>
</evidence>
<dbReference type="AlphaFoldDB" id="A0AAD9CWH1"/>
<evidence type="ECO:0000256" key="11">
    <source>
        <dbReference type="ARBA" id="ARBA00023211"/>
    </source>
</evidence>
<evidence type="ECO:0000259" key="18">
    <source>
        <dbReference type="Pfam" id="PF02728"/>
    </source>
</evidence>
<evidence type="ECO:0000259" key="16">
    <source>
        <dbReference type="Pfam" id="PF01179"/>
    </source>
</evidence>
<evidence type="ECO:0000313" key="19">
    <source>
        <dbReference type="EMBL" id="KAK1923341.1"/>
    </source>
</evidence>
<evidence type="ECO:0000256" key="8">
    <source>
        <dbReference type="ARBA" id="ARBA00023002"/>
    </source>
</evidence>
<comment type="cofactor">
    <cofactor evidence="1">
        <name>Cu cation</name>
        <dbReference type="ChEBI" id="CHEBI:23378"/>
    </cofactor>
</comment>
<evidence type="ECO:0000256" key="4">
    <source>
        <dbReference type="ARBA" id="ARBA00007983"/>
    </source>
</evidence>
<accession>A0AAD9CWH1</accession>
<dbReference type="GO" id="GO:0009308">
    <property type="term" value="P:amine metabolic process"/>
    <property type="evidence" value="ECO:0007669"/>
    <property type="project" value="UniProtKB-UniRule"/>
</dbReference>
<dbReference type="PANTHER" id="PTHR10638:SF86">
    <property type="entry name" value="COPPER AMINE OXIDASE 1-RELATED"/>
    <property type="match status" value="1"/>
</dbReference>
<evidence type="ECO:0000256" key="5">
    <source>
        <dbReference type="ARBA" id="ARBA00011738"/>
    </source>
</evidence>
<reference evidence="19" key="1">
    <citation type="submission" date="2023-02" db="EMBL/GenBank/DDBJ databases">
        <title>Identification and recombinant expression of a fungal hydrolase from Papiliotrema laurentii that hydrolyzes apple cutin and clears colloidal polyester polyurethane.</title>
        <authorList>
            <consortium name="DOE Joint Genome Institute"/>
            <person name="Roman V.A."/>
            <person name="Bojanowski C."/>
            <person name="Crable B.R."/>
            <person name="Wagner D.N."/>
            <person name="Hung C.S."/>
            <person name="Nadeau L.J."/>
            <person name="Schratz L."/>
            <person name="Haridas S."/>
            <person name="Pangilinan J."/>
            <person name="Lipzen A."/>
            <person name="Na H."/>
            <person name="Yan M."/>
            <person name="Ng V."/>
            <person name="Grigoriev I.V."/>
            <person name="Spatafora J.W."/>
            <person name="Barlow D."/>
            <person name="Biffinger J."/>
            <person name="Kelley-Loughnane N."/>
            <person name="Varaljay V.A."/>
            <person name="Crookes-Goodson W.J."/>
        </authorList>
    </citation>
    <scope>NUCLEOTIDE SEQUENCE</scope>
    <source>
        <strain evidence="19">5307AH</strain>
    </source>
</reference>
<feature type="active site" description="Proton acceptor" evidence="12">
    <location>
        <position position="360"/>
    </location>
</feature>
<feature type="region of interest" description="Disordered" evidence="15">
    <location>
        <begin position="691"/>
        <end position="740"/>
    </location>
</feature>
<dbReference type="Proteomes" id="UP001182556">
    <property type="component" value="Unassembled WGS sequence"/>
</dbReference>
<dbReference type="EMBL" id="JAODAN010000006">
    <property type="protein sequence ID" value="KAK1923341.1"/>
    <property type="molecule type" value="Genomic_DNA"/>
</dbReference>
<dbReference type="EC" id="1.4.3.-" evidence="14"/>